<evidence type="ECO:0000313" key="3">
    <source>
        <dbReference type="EMBL" id="SDS24010.1"/>
    </source>
</evidence>
<feature type="domain" description="Amidohydrolase-related" evidence="2">
    <location>
        <begin position="73"/>
        <end position="365"/>
    </location>
</feature>
<accession>A0A1H1QKM4</accession>
<dbReference type="EMBL" id="LT629772">
    <property type="protein sequence ID" value="SDS24010.1"/>
    <property type="molecule type" value="Genomic_DNA"/>
</dbReference>
<evidence type="ECO:0000259" key="2">
    <source>
        <dbReference type="Pfam" id="PF04909"/>
    </source>
</evidence>
<dbReference type="Gene3D" id="3.20.20.140">
    <property type="entry name" value="Metal-dependent hydrolases"/>
    <property type="match status" value="1"/>
</dbReference>
<dbReference type="GO" id="GO:0019748">
    <property type="term" value="P:secondary metabolic process"/>
    <property type="evidence" value="ECO:0007669"/>
    <property type="project" value="TreeGrafter"/>
</dbReference>
<dbReference type="RefSeq" id="WP_091521684.1">
    <property type="nucleotide sequence ID" value="NZ_LT629772.1"/>
</dbReference>
<reference evidence="3 4" key="1">
    <citation type="submission" date="2016-10" db="EMBL/GenBank/DDBJ databases">
        <authorList>
            <person name="de Groot N.N."/>
        </authorList>
    </citation>
    <scope>NUCLEOTIDE SEQUENCE [LARGE SCALE GENOMIC DNA]</scope>
    <source>
        <strain evidence="3 4">DSM 21800</strain>
    </source>
</reference>
<dbReference type="InterPro" id="IPR006680">
    <property type="entry name" value="Amidohydro-rel"/>
</dbReference>
<dbReference type="STRING" id="630515.SAMN04489812_1305"/>
<evidence type="ECO:0000256" key="1">
    <source>
        <dbReference type="ARBA" id="ARBA00023239"/>
    </source>
</evidence>
<dbReference type="InterPro" id="IPR032466">
    <property type="entry name" value="Metal_Hydrolase"/>
</dbReference>
<dbReference type="SUPFAM" id="SSF51556">
    <property type="entry name" value="Metallo-dependent hydrolases"/>
    <property type="match status" value="1"/>
</dbReference>
<dbReference type="PANTHER" id="PTHR21240">
    <property type="entry name" value="2-AMINO-3-CARBOXYLMUCONATE-6-SEMIALDEHYDE DECARBOXYLASE"/>
    <property type="match status" value="1"/>
</dbReference>
<dbReference type="Pfam" id="PF04909">
    <property type="entry name" value="Amidohydro_2"/>
    <property type="match status" value="1"/>
</dbReference>
<dbReference type="GO" id="GO:0016787">
    <property type="term" value="F:hydrolase activity"/>
    <property type="evidence" value="ECO:0007669"/>
    <property type="project" value="InterPro"/>
</dbReference>
<organism evidence="3 4">
    <name type="scientific">Microlunatus soli</name>
    <dbReference type="NCBI Taxonomy" id="630515"/>
    <lineage>
        <taxon>Bacteria</taxon>
        <taxon>Bacillati</taxon>
        <taxon>Actinomycetota</taxon>
        <taxon>Actinomycetes</taxon>
        <taxon>Propionibacteriales</taxon>
        <taxon>Propionibacteriaceae</taxon>
        <taxon>Microlunatus</taxon>
    </lineage>
</organism>
<protein>
    <recommendedName>
        <fullName evidence="2">Amidohydrolase-related domain-containing protein</fullName>
    </recommendedName>
</protein>
<dbReference type="InterPro" id="IPR032465">
    <property type="entry name" value="ACMSD"/>
</dbReference>
<keyword evidence="4" id="KW-1185">Reference proteome</keyword>
<dbReference type="Proteomes" id="UP000199103">
    <property type="component" value="Chromosome I"/>
</dbReference>
<dbReference type="PANTHER" id="PTHR21240:SF28">
    <property type="entry name" value="ISO-OROTATE DECARBOXYLASE (EUROFUNG)"/>
    <property type="match status" value="1"/>
</dbReference>
<dbReference type="AlphaFoldDB" id="A0A1H1QKM4"/>
<name>A0A1H1QKM4_9ACTN</name>
<sequence length="370" mass="41138">MAITQTAPAGTYRRPEQWPSTDLIDCDVRIQPATFTALFPYLSEHWRAYITESGMAAPTSNLFPPHPSTFVPGSTPTGGPPGSDLTTLQDQLLDPWRTTRAIINCSYAVDVLHNPDLAAALATALNQWQLTEWLQRDQRLRGSAVLPVQSPDLAAAEIERIAEHEAFIQVVLPARAREPLGRRGWWPIYRAAHEHGLVVAVQSGGLPGLPPTPVGWPSTFLEDYVGLIEAFQAQLVSLVCEGVFEEFPDLRVAFLDSGFSWLPSLLWRLDKNWKGLRREVPWVRSYPSEIVAEHFALSVQPVDAPQQHQQLLEVIDQLPAEHLLLFASEYPYAPFTDPAASVPRGLSEESLTGLLGGNAARFYRLDRRTP</sequence>
<dbReference type="GO" id="GO:0016831">
    <property type="term" value="F:carboxy-lyase activity"/>
    <property type="evidence" value="ECO:0007669"/>
    <property type="project" value="InterPro"/>
</dbReference>
<keyword evidence="1" id="KW-0456">Lyase</keyword>
<gene>
    <name evidence="3" type="ORF">SAMN04489812_1305</name>
</gene>
<evidence type="ECO:0000313" key="4">
    <source>
        <dbReference type="Proteomes" id="UP000199103"/>
    </source>
</evidence>
<proteinExistence type="predicted"/>
<dbReference type="OrthoDB" id="8673349at2"/>
<dbReference type="GO" id="GO:0005737">
    <property type="term" value="C:cytoplasm"/>
    <property type="evidence" value="ECO:0007669"/>
    <property type="project" value="TreeGrafter"/>
</dbReference>